<dbReference type="GO" id="GO:0006694">
    <property type="term" value="P:steroid biosynthetic process"/>
    <property type="evidence" value="ECO:0007669"/>
    <property type="project" value="InterPro"/>
</dbReference>
<dbReference type="InterPro" id="IPR050177">
    <property type="entry name" value="Lipid_A_modif_metabolic_enz"/>
</dbReference>
<organism evidence="4 5">
    <name type="scientific">Aureobasidium melanogenum (strain CBS 110374)</name>
    <name type="common">Aureobasidium pullulans var. melanogenum</name>
    <dbReference type="NCBI Taxonomy" id="1043003"/>
    <lineage>
        <taxon>Eukaryota</taxon>
        <taxon>Fungi</taxon>
        <taxon>Dikarya</taxon>
        <taxon>Ascomycota</taxon>
        <taxon>Pezizomycotina</taxon>
        <taxon>Dothideomycetes</taxon>
        <taxon>Dothideomycetidae</taxon>
        <taxon>Dothideales</taxon>
        <taxon>Saccotheciaceae</taxon>
        <taxon>Aureobasidium</taxon>
    </lineage>
</organism>
<sequence length="361" mass="39866">MDTLQSVLVVGGCGFLGHHIVKHLLARKDGTRIYVMGRSNSQRRRHGVEYLEGDITDDTSVQSVVNSVKPQVIINTVAPITYPLKGTPEFHYKVNVEGTANLIRAAAACPNTVAFVYTSSAHTLLETDYLNAKESDPIDESPDGRRYATTTKAIADRLTRSANNDLPIDAGGLRTACIRPCAMFGENDTQLLLAMLNQLQENRQGYQIGSNSAWYDFVYVGNVVEAHIKAAEALVREAAQGAEKGKQIGGESFFITNDDPRHFYDFMRLVWQAAGEDTSTLTPTIIPSNVALAAASASDWATWAFTLRRSSNPFPSEEDIEHLCLNRTHDISKAKELLGYTPTVTIEEGIQRGVRRFCYDY</sequence>
<dbReference type="GeneID" id="63913537"/>
<evidence type="ECO:0000313" key="4">
    <source>
        <dbReference type="EMBL" id="KEQ66413.1"/>
    </source>
</evidence>
<dbReference type="PANTHER" id="PTHR43245">
    <property type="entry name" value="BIFUNCTIONAL POLYMYXIN RESISTANCE PROTEIN ARNA"/>
    <property type="match status" value="1"/>
</dbReference>
<evidence type="ECO:0000256" key="1">
    <source>
        <dbReference type="ARBA" id="ARBA00009219"/>
    </source>
</evidence>
<dbReference type="STRING" id="1043003.A0A074W0S4"/>
<feature type="domain" description="3-beta hydroxysteroid dehydrogenase/isomerase" evidence="3">
    <location>
        <begin position="8"/>
        <end position="279"/>
    </location>
</feature>
<dbReference type="InterPro" id="IPR036291">
    <property type="entry name" value="NAD(P)-bd_dom_sf"/>
</dbReference>
<dbReference type="Proteomes" id="UP000030672">
    <property type="component" value="Unassembled WGS sequence"/>
</dbReference>
<dbReference type="EMBL" id="KL584825">
    <property type="protein sequence ID" value="KEQ66413.1"/>
    <property type="molecule type" value="Genomic_DNA"/>
</dbReference>
<comment type="similarity">
    <text evidence="1">Belongs to the 3-beta-HSD family.</text>
</comment>
<dbReference type="Gene3D" id="3.40.50.720">
    <property type="entry name" value="NAD(P)-binding Rossmann-like Domain"/>
    <property type="match status" value="1"/>
</dbReference>
<name>A0A074W0S4_AURM1</name>
<dbReference type="GO" id="GO:0016616">
    <property type="term" value="F:oxidoreductase activity, acting on the CH-OH group of donors, NAD or NADP as acceptor"/>
    <property type="evidence" value="ECO:0007669"/>
    <property type="project" value="InterPro"/>
</dbReference>
<keyword evidence="2" id="KW-0560">Oxidoreductase</keyword>
<dbReference type="PANTHER" id="PTHR43245:SF51">
    <property type="entry name" value="SHORT CHAIN DEHYDROGENASE_REDUCTASE FAMILY 42E, MEMBER 2"/>
    <property type="match status" value="1"/>
</dbReference>
<dbReference type="Pfam" id="PF01073">
    <property type="entry name" value="3Beta_HSD"/>
    <property type="match status" value="1"/>
</dbReference>
<evidence type="ECO:0000313" key="5">
    <source>
        <dbReference type="Proteomes" id="UP000030672"/>
    </source>
</evidence>
<proteinExistence type="inferred from homology"/>
<evidence type="ECO:0000259" key="3">
    <source>
        <dbReference type="Pfam" id="PF01073"/>
    </source>
</evidence>
<dbReference type="InterPro" id="IPR002225">
    <property type="entry name" value="3Beta_OHSteriod_DH/Estase"/>
</dbReference>
<keyword evidence="5" id="KW-1185">Reference proteome</keyword>
<protein>
    <submittedName>
        <fullName evidence="4">NAD(P)-binding protein</fullName>
    </submittedName>
</protein>
<dbReference type="HOGENOM" id="CLU_007383_6_8_1"/>
<dbReference type="RefSeq" id="XP_040883436.1">
    <property type="nucleotide sequence ID" value="XM_041020164.1"/>
</dbReference>
<accession>A0A074W0S4</accession>
<reference evidence="4 5" key="1">
    <citation type="journal article" date="2014" name="BMC Genomics">
        <title>Genome sequencing of four Aureobasidium pullulans varieties: biotechnological potential, stress tolerance, and description of new species.</title>
        <authorList>
            <person name="Gostin Ar C."/>
            <person name="Ohm R.A."/>
            <person name="Kogej T."/>
            <person name="Sonjak S."/>
            <person name="Turk M."/>
            <person name="Zajc J."/>
            <person name="Zalar P."/>
            <person name="Grube M."/>
            <person name="Sun H."/>
            <person name="Han J."/>
            <person name="Sharma A."/>
            <person name="Chiniquy J."/>
            <person name="Ngan C.Y."/>
            <person name="Lipzen A."/>
            <person name="Barry K."/>
            <person name="Grigoriev I.V."/>
            <person name="Gunde-Cimerman N."/>
        </authorList>
    </citation>
    <scope>NUCLEOTIDE SEQUENCE [LARGE SCALE GENOMIC DNA]</scope>
    <source>
        <strain evidence="4 5">CBS 110374</strain>
    </source>
</reference>
<evidence type="ECO:0000256" key="2">
    <source>
        <dbReference type="ARBA" id="ARBA00023002"/>
    </source>
</evidence>
<dbReference type="AlphaFoldDB" id="A0A074W0S4"/>
<dbReference type="SUPFAM" id="SSF51735">
    <property type="entry name" value="NAD(P)-binding Rossmann-fold domains"/>
    <property type="match status" value="1"/>
</dbReference>
<gene>
    <name evidence="4" type="ORF">M437DRAFT_40270</name>
</gene>